<dbReference type="InterPro" id="IPR003593">
    <property type="entry name" value="AAA+_ATPase"/>
</dbReference>
<comment type="similarity">
    <text evidence="1">Belongs to the GSP E family.</text>
</comment>
<evidence type="ECO:0000259" key="4">
    <source>
        <dbReference type="PROSITE" id="PS00662"/>
    </source>
</evidence>
<dbReference type="OrthoDB" id="5289285at2"/>
<evidence type="ECO:0000256" key="3">
    <source>
        <dbReference type="ARBA" id="ARBA00022840"/>
    </source>
</evidence>
<dbReference type="GO" id="GO:0005886">
    <property type="term" value="C:plasma membrane"/>
    <property type="evidence" value="ECO:0007669"/>
    <property type="project" value="TreeGrafter"/>
</dbReference>
<dbReference type="Proteomes" id="UP000307956">
    <property type="component" value="Unassembled WGS sequence"/>
</dbReference>
<dbReference type="PROSITE" id="PS00662">
    <property type="entry name" value="T2SP_E"/>
    <property type="match status" value="1"/>
</dbReference>
<dbReference type="EMBL" id="SSOD01000004">
    <property type="protein sequence ID" value="THF62683.1"/>
    <property type="molecule type" value="Genomic_DNA"/>
</dbReference>
<gene>
    <name evidence="5" type="ORF">E6O51_06915</name>
</gene>
<evidence type="ECO:0000313" key="5">
    <source>
        <dbReference type="EMBL" id="THF62683.1"/>
    </source>
</evidence>
<evidence type="ECO:0000256" key="1">
    <source>
        <dbReference type="ARBA" id="ARBA00006611"/>
    </source>
</evidence>
<protein>
    <submittedName>
        <fullName evidence="5">Type II/IV secretion system protein</fullName>
    </submittedName>
</protein>
<accession>A0A4S4AS39</accession>
<dbReference type="Pfam" id="PF00437">
    <property type="entry name" value="T2SSE"/>
    <property type="match status" value="1"/>
</dbReference>
<dbReference type="SMART" id="SM00382">
    <property type="entry name" value="AAA"/>
    <property type="match status" value="1"/>
</dbReference>
<dbReference type="AlphaFoldDB" id="A0A4S4AS39"/>
<name>A0A4S4AS39_9RHOO</name>
<comment type="caution">
    <text evidence="5">The sequence shown here is derived from an EMBL/GenBank/DDBJ whole genome shotgun (WGS) entry which is preliminary data.</text>
</comment>
<sequence>MAVSETALINAGLQAGLFDAELVARLRPLARSQRMTLLDALTRELRMPAAALWHALAEARGLPFVRLADAAPAGDLIARMPPALLQNHRMLPMRRGDGSTLLATGDPDEHGGRQAAARALGEQLPVALMDPDELAELIRQETGRLPAAAGRPGGDEPVALFDRLLKDAWLRRASDIHVEAQRSGYAIRLRVDGVMQPWGGSLPRPLGEGLVSRIKVLADMDISETRATQDGGLTHHVAGWEGEAVEMRVASIPTRWGERLTLRILKSDAGPLKLDALGMPPAMLENFRRMIDRPHGIILVTGPTGSGKSTTLYAALRELDGARLNILTVEDPIEQNIDGISQVQVSVKVGFADALRSFLRHDPDIILVGEIRDIDTADTALKASTTGHLVFSTLHTNSALGAVARLADIGCERFLLADTLTGVIAQRLVRRLCPRCRKAVAADARARRLLGLAEDAEATLYEPAGCASCLGSGYRGRTGVFEALWMDEALAAAINTGANEGELRRHAAHWSRLAEDARAKVLAGETSLAEVRALIGGEPA</sequence>
<evidence type="ECO:0000313" key="6">
    <source>
        <dbReference type="Proteomes" id="UP000307956"/>
    </source>
</evidence>
<dbReference type="InterPro" id="IPR007831">
    <property type="entry name" value="T2SS_GspE_N"/>
</dbReference>
<dbReference type="GO" id="GO:0005524">
    <property type="term" value="F:ATP binding"/>
    <property type="evidence" value="ECO:0007669"/>
    <property type="project" value="UniProtKB-KW"/>
</dbReference>
<dbReference type="CDD" id="cd01129">
    <property type="entry name" value="PulE-GspE-like"/>
    <property type="match status" value="1"/>
</dbReference>
<dbReference type="PANTHER" id="PTHR30258">
    <property type="entry name" value="TYPE II SECRETION SYSTEM PROTEIN GSPE-RELATED"/>
    <property type="match status" value="1"/>
</dbReference>
<dbReference type="GO" id="GO:0016887">
    <property type="term" value="F:ATP hydrolysis activity"/>
    <property type="evidence" value="ECO:0007669"/>
    <property type="project" value="TreeGrafter"/>
</dbReference>
<dbReference type="SUPFAM" id="SSF52540">
    <property type="entry name" value="P-loop containing nucleoside triphosphate hydrolases"/>
    <property type="match status" value="1"/>
</dbReference>
<reference evidence="5 6" key="1">
    <citation type="submission" date="2019-04" db="EMBL/GenBank/DDBJ databases">
        <title>Azoarcus rhizosphaerae sp. nov. isolated from rhizosphere of Ficus religiosa.</title>
        <authorList>
            <person name="Lin S.-Y."/>
            <person name="Hameed A."/>
            <person name="Hsu Y.-H."/>
            <person name="Young C.-C."/>
        </authorList>
    </citation>
    <scope>NUCLEOTIDE SEQUENCE [LARGE SCALE GENOMIC DNA]</scope>
    <source>
        <strain evidence="5 6">CC-YHH848</strain>
    </source>
</reference>
<organism evidence="5 6">
    <name type="scientific">Pseudothauera rhizosphaerae</name>
    <dbReference type="NCBI Taxonomy" id="2565932"/>
    <lineage>
        <taxon>Bacteria</taxon>
        <taxon>Pseudomonadati</taxon>
        <taxon>Pseudomonadota</taxon>
        <taxon>Betaproteobacteria</taxon>
        <taxon>Rhodocyclales</taxon>
        <taxon>Zoogloeaceae</taxon>
        <taxon>Pseudothauera</taxon>
    </lineage>
</organism>
<dbReference type="Pfam" id="PF05157">
    <property type="entry name" value="MshEN"/>
    <property type="match status" value="1"/>
</dbReference>
<dbReference type="PANTHER" id="PTHR30258:SF2">
    <property type="entry name" value="COMG OPERON PROTEIN 1"/>
    <property type="match status" value="1"/>
</dbReference>
<dbReference type="RefSeq" id="WP_136384236.1">
    <property type="nucleotide sequence ID" value="NZ_SSOD01000004.1"/>
</dbReference>
<dbReference type="Gene3D" id="3.30.450.90">
    <property type="match status" value="1"/>
</dbReference>
<dbReference type="Gene3D" id="3.30.300.160">
    <property type="entry name" value="Type II secretion system, protein E, N-terminal domain"/>
    <property type="match status" value="1"/>
</dbReference>
<proteinExistence type="inferred from homology"/>
<keyword evidence="6" id="KW-1185">Reference proteome</keyword>
<dbReference type="SUPFAM" id="SSF160246">
    <property type="entry name" value="EspE N-terminal domain-like"/>
    <property type="match status" value="1"/>
</dbReference>
<dbReference type="InterPro" id="IPR037257">
    <property type="entry name" value="T2SS_E_N_sf"/>
</dbReference>
<dbReference type="InterPro" id="IPR027417">
    <property type="entry name" value="P-loop_NTPase"/>
</dbReference>
<keyword evidence="2" id="KW-0547">Nucleotide-binding</keyword>
<evidence type="ECO:0000256" key="2">
    <source>
        <dbReference type="ARBA" id="ARBA00022741"/>
    </source>
</evidence>
<feature type="domain" description="Bacterial type II secretion system protein E" evidence="4">
    <location>
        <begin position="359"/>
        <end position="373"/>
    </location>
</feature>
<keyword evidence="3" id="KW-0067">ATP-binding</keyword>
<dbReference type="Gene3D" id="3.40.50.300">
    <property type="entry name" value="P-loop containing nucleotide triphosphate hydrolases"/>
    <property type="match status" value="1"/>
</dbReference>
<dbReference type="InterPro" id="IPR001482">
    <property type="entry name" value="T2SS/T4SS_dom"/>
</dbReference>